<evidence type="ECO:0000313" key="2">
    <source>
        <dbReference type="EMBL" id="OCI32203.1"/>
    </source>
</evidence>
<dbReference type="RefSeq" id="WP_068624919.1">
    <property type="nucleotide sequence ID" value="NZ_MAQA01000008.1"/>
</dbReference>
<proteinExistence type="predicted"/>
<keyword evidence="1" id="KW-0472">Membrane</keyword>
<keyword evidence="1" id="KW-1133">Transmembrane helix</keyword>
<name>A0ABX2Y6J7_9CELL</name>
<evidence type="ECO:0000256" key="1">
    <source>
        <dbReference type="SAM" id="Phobius"/>
    </source>
</evidence>
<sequence>MRDASVPGGTGAPAARADGRGGSVFTEVRHASVVTQALVMTLGIAVTGLTVGLAVSPTGGLGWLDVLPGALALAICAAAARMSSVVAVGPEAMTLSLRLGGVPVWRRRIPGHEIDQVQGGTAGGPTVDALSAGGLGLRFLGGGRVALMVRQGEAVRIVVRGGRREYLVASGRARELTAAVAALAARTPTPR</sequence>
<organism evidence="2 3">
    <name type="scientific">Oerskovia enterophila</name>
    <dbReference type="NCBI Taxonomy" id="43678"/>
    <lineage>
        <taxon>Bacteria</taxon>
        <taxon>Bacillati</taxon>
        <taxon>Actinomycetota</taxon>
        <taxon>Actinomycetes</taxon>
        <taxon>Micrococcales</taxon>
        <taxon>Cellulomonadaceae</taxon>
        <taxon>Oerskovia</taxon>
    </lineage>
</organism>
<evidence type="ECO:0000313" key="3">
    <source>
        <dbReference type="Proteomes" id="UP000093412"/>
    </source>
</evidence>
<reference evidence="2 3" key="1">
    <citation type="submission" date="2016-06" db="EMBL/GenBank/DDBJ databases">
        <title>Genome sequence of Oerskovia enterophila DSM 43852.</title>
        <authorList>
            <person name="Poehlein A."/>
            <person name="Jag V."/>
            <person name="Bengelsdorf F.R."/>
            <person name="Daniel R."/>
            <person name="Duerre P."/>
        </authorList>
    </citation>
    <scope>NUCLEOTIDE SEQUENCE [LARGE SCALE GENOMIC DNA]</scope>
    <source>
        <strain evidence="2 3">DSM 43852</strain>
    </source>
</reference>
<feature type="transmembrane region" description="Helical" evidence="1">
    <location>
        <begin position="37"/>
        <end position="55"/>
    </location>
</feature>
<accession>A0ABX2Y6J7</accession>
<feature type="transmembrane region" description="Helical" evidence="1">
    <location>
        <begin position="67"/>
        <end position="88"/>
    </location>
</feature>
<keyword evidence="3" id="KW-1185">Reference proteome</keyword>
<gene>
    <name evidence="2" type="ORF">OERS_09990</name>
</gene>
<dbReference type="Proteomes" id="UP000093412">
    <property type="component" value="Unassembled WGS sequence"/>
</dbReference>
<dbReference type="EMBL" id="MAQA01000008">
    <property type="protein sequence ID" value="OCI32203.1"/>
    <property type="molecule type" value="Genomic_DNA"/>
</dbReference>
<comment type="caution">
    <text evidence="2">The sequence shown here is derived from an EMBL/GenBank/DDBJ whole genome shotgun (WGS) entry which is preliminary data.</text>
</comment>
<protein>
    <recommendedName>
        <fullName evidence="4">Bacterial Pleckstrin homology domain-containing protein</fullName>
    </recommendedName>
</protein>
<keyword evidence="1" id="KW-0812">Transmembrane</keyword>
<evidence type="ECO:0008006" key="4">
    <source>
        <dbReference type="Google" id="ProtNLM"/>
    </source>
</evidence>